<dbReference type="AlphaFoldDB" id="A0A162KVD3"/>
<dbReference type="OrthoDB" id="1413770at2"/>
<name>A0A162KVD3_9PROT</name>
<feature type="domain" description="Acyl-CoA thioesterase-like C-terminal" evidence="2">
    <location>
        <begin position="134"/>
        <end position="265"/>
    </location>
</feature>
<dbReference type="Pfam" id="PF13622">
    <property type="entry name" value="4HBT_3"/>
    <property type="match status" value="1"/>
</dbReference>
<organism evidence="3 4">
    <name type="scientific">Tistrella mobilis</name>
    <dbReference type="NCBI Taxonomy" id="171437"/>
    <lineage>
        <taxon>Bacteria</taxon>
        <taxon>Pseudomonadati</taxon>
        <taxon>Pseudomonadota</taxon>
        <taxon>Alphaproteobacteria</taxon>
        <taxon>Geminicoccales</taxon>
        <taxon>Geminicoccaceae</taxon>
        <taxon>Tistrella</taxon>
    </lineage>
</organism>
<dbReference type="InterPro" id="IPR029069">
    <property type="entry name" value="HotDog_dom_sf"/>
</dbReference>
<dbReference type="Pfam" id="PF20789">
    <property type="entry name" value="4HBT_3C"/>
    <property type="match status" value="1"/>
</dbReference>
<dbReference type="InterPro" id="IPR042171">
    <property type="entry name" value="Acyl-CoA_hotdog"/>
</dbReference>
<evidence type="ECO:0000313" key="3">
    <source>
        <dbReference type="EMBL" id="KYO52219.1"/>
    </source>
</evidence>
<sequence>MDIADMLETVDGESVFLWRAEGEVQPTVLARGPWSETAQHGGAPAALLVHAAEKALGGPGWLLSRMTLELLRPVPVAPLRLAIRGRRGRSVRRAEVTLKAGDCEVARGVAVLMREEAIELGAPAVCGPRLPPPADCTEPVRIPGMPDARSFHYTAMESRVAAGSVTRPGPAAVWFRLTVPLVDGVPNSPAMRVMAAADFGNGISWVLPPDRFTFVNTDLTVHLHRAPVGEWVGVDATTVMQPHGVGLTTSRLVDELGEIGIAMQGLVVRQRAAAAA</sequence>
<dbReference type="EMBL" id="LPZR01000159">
    <property type="protein sequence ID" value="KYO52219.1"/>
    <property type="molecule type" value="Genomic_DNA"/>
</dbReference>
<evidence type="ECO:0008006" key="5">
    <source>
        <dbReference type="Google" id="ProtNLM"/>
    </source>
</evidence>
<evidence type="ECO:0000259" key="1">
    <source>
        <dbReference type="Pfam" id="PF13622"/>
    </source>
</evidence>
<dbReference type="InterPro" id="IPR049449">
    <property type="entry name" value="TesB_ACOT8-like_N"/>
</dbReference>
<feature type="domain" description="Acyl-CoA thioesterase-like N-terminal HotDog" evidence="1">
    <location>
        <begin position="31"/>
        <end position="112"/>
    </location>
</feature>
<gene>
    <name evidence="3" type="ORF">AUP44_05920</name>
</gene>
<accession>A0A162KVD3</accession>
<evidence type="ECO:0000313" key="4">
    <source>
        <dbReference type="Proteomes" id="UP000075787"/>
    </source>
</evidence>
<dbReference type="Gene3D" id="2.40.160.210">
    <property type="entry name" value="Acyl-CoA thioesterase, double hotdog domain"/>
    <property type="match status" value="1"/>
</dbReference>
<dbReference type="InterPro" id="IPR049450">
    <property type="entry name" value="ACOT8-like_C"/>
</dbReference>
<protein>
    <recommendedName>
        <fullName evidence="5">Thioesterase family protein</fullName>
    </recommendedName>
</protein>
<dbReference type="Proteomes" id="UP000075787">
    <property type="component" value="Unassembled WGS sequence"/>
</dbReference>
<dbReference type="SUPFAM" id="SSF54637">
    <property type="entry name" value="Thioesterase/thiol ester dehydrase-isomerase"/>
    <property type="match status" value="1"/>
</dbReference>
<reference evidence="3 4" key="1">
    <citation type="submission" date="2015-12" db="EMBL/GenBank/DDBJ databases">
        <title>Genome sequence of Tistrella mobilis MCCC 1A02139.</title>
        <authorList>
            <person name="Lu L."/>
            <person name="Lai Q."/>
            <person name="Shao Z."/>
            <person name="Qian P."/>
        </authorList>
    </citation>
    <scope>NUCLEOTIDE SEQUENCE [LARGE SCALE GENOMIC DNA]</scope>
    <source>
        <strain evidence="3 4">MCCC 1A02139</strain>
    </source>
</reference>
<evidence type="ECO:0000259" key="2">
    <source>
        <dbReference type="Pfam" id="PF20789"/>
    </source>
</evidence>
<proteinExistence type="predicted"/>
<comment type="caution">
    <text evidence="3">The sequence shown here is derived from an EMBL/GenBank/DDBJ whole genome shotgun (WGS) entry which is preliminary data.</text>
</comment>